<dbReference type="GO" id="GO:0003676">
    <property type="term" value="F:nucleic acid binding"/>
    <property type="evidence" value="ECO:0007669"/>
    <property type="project" value="InterPro"/>
</dbReference>
<dbReference type="SUPFAM" id="SSF53098">
    <property type="entry name" value="Ribonuclease H-like"/>
    <property type="match status" value="1"/>
</dbReference>
<dbReference type="Pfam" id="PF03564">
    <property type="entry name" value="DUF1759"/>
    <property type="match status" value="1"/>
</dbReference>
<dbReference type="InterPro" id="IPR008042">
    <property type="entry name" value="Retrotrans_Pao"/>
</dbReference>
<dbReference type="InterPro" id="IPR005312">
    <property type="entry name" value="DUF1759"/>
</dbReference>
<dbReference type="PROSITE" id="PS50994">
    <property type="entry name" value="INTEGRASE"/>
    <property type="match status" value="1"/>
</dbReference>
<dbReference type="PANTHER" id="PTHR47331">
    <property type="entry name" value="PHD-TYPE DOMAIN-CONTAINING PROTEIN"/>
    <property type="match status" value="1"/>
</dbReference>
<feature type="compositionally biased region" description="Polar residues" evidence="1">
    <location>
        <begin position="107"/>
        <end position="122"/>
    </location>
</feature>
<organism evidence="3">
    <name type="scientific">Schizaphis graminum</name>
    <name type="common">Green bug aphid</name>
    <dbReference type="NCBI Taxonomy" id="13262"/>
    <lineage>
        <taxon>Eukaryota</taxon>
        <taxon>Metazoa</taxon>
        <taxon>Ecdysozoa</taxon>
        <taxon>Arthropoda</taxon>
        <taxon>Hexapoda</taxon>
        <taxon>Insecta</taxon>
        <taxon>Pterygota</taxon>
        <taxon>Neoptera</taxon>
        <taxon>Paraneoptera</taxon>
        <taxon>Hemiptera</taxon>
        <taxon>Sternorrhyncha</taxon>
        <taxon>Aphidomorpha</taxon>
        <taxon>Aphidoidea</taxon>
        <taxon>Aphididae</taxon>
        <taxon>Aphidini</taxon>
        <taxon>Schizaphis</taxon>
    </lineage>
</organism>
<feature type="region of interest" description="Disordered" evidence="1">
    <location>
        <begin position="101"/>
        <end position="122"/>
    </location>
</feature>
<gene>
    <name evidence="3" type="primary">pol_131</name>
    <name evidence="3" type="ORF">g.146967</name>
</gene>
<evidence type="ECO:0000313" key="3">
    <source>
        <dbReference type="EMBL" id="MBY31125.1"/>
    </source>
</evidence>
<dbReference type="PANTHER" id="PTHR47331:SF1">
    <property type="entry name" value="GAG-LIKE PROTEIN"/>
    <property type="match status" value="1"/>
</dbReference>
<dbReference type="GO" id="GO:0042575">
    <property type="term" value="C:DNA polymerase complex"/>
    <property type="evidence" value="ECO:0007669"/>
    <property type="project" value="UniProtKB-ARBA"/>
</dbReference>
<dbReference type="InterPro" id="IPR043502">
    <property type="entry name" value="DNA/RNA_pol_sf"/>
</dbReference>
<feature type="domain" description="Integrase catalytic" evidence="2">
    <location>
        <begin position="1429"/>
        <end position="1623"/>
    </location>
</feature>
<dbReference type="CDD" id="cd01644">
    <property type="entry name" value="RT_pepA17"/>
    <property type="match status" value="1"/>
</dbReference>
<name>A0A2S2PNZ4_SCHGA</name>
<dbReference type="EMBL" id="GGMR01018506">
    <property type="protein sequence ID" value="MBY31125.1"/>
    <property type="molecule type" value="Transcribed_RNA"/>
</dbReference>
<dbReference type="GO" id="GO:0015074">
    <property type="term" value="P:DNA integration"/>
    <property type="evidence" value="ECO:0007669"/>
    <property type="project" value="InterPro"/>
</dbReference>
<dbReference type="Pfam" id="PF05380">
    <property type="entry name" value="Peptidase_A17"/>
    <property type="match status" value="1"/>
</dbReference>
<dbReference type="InterPro" id="IPR001584">
    <property type="entry name" value="Integrase_cat-core"/>
</dbReference>
<dbReference type="SUPFAM" id="SSF56672">
    <property type="entry name" value="DNA/RNA polymerases"/>
    <property type="match status" value="1"/>
</dbReference>
<dbReference type="InterPro" id="IPR000477">
    <property type="entry name" value="RT_dom"/>
</dbReference>
<dbReference type="Pfam" id="PF18701">
    <property type="entry name" value="DUF5641"/>
    <property type="match status" value="1"/>
</dbReference>
<evidence type="ECO:0000259" key="2">
    <source>
        <dbReference type="PROSITE" id="PS50994"/>
    </source>
</evidence>
<dbReference type="Pfam" id="PF17921">
    <property type="entry name" value="Integrase_H2C2"/>
    <property type="match status" value="1"/>
</dbReference>
<accession>A0A2S2PNZ4</accession>
<dbReference type="InterPro" id="IPR041588">
    <property type="entry name" value="Integrase_H2C2"/>
</dbReference>
<evidence type="ECO:0000256" key="1">
    <source>
        <dbReference type="SAM" id="MobiDB-lite"/>
    </source>
</evidence>
<dbReference type="Pfam" id="PF00078">
    <property type="entry name" value="RVT_1"/>
    <property type="match status" value="1"/>
</dbReference>
<reference evidence="3" key="1">
    <citation type="submission" date="2018-04" db="EMBL/GenBank/DDBJ databases">
        <title>Transcriptome of Schizaphis graminum biotype I.</title>
        <authorList>
            <person name="Scully E.D."/>
            <person name="Geib S.M."/>
            <person name="Palmer N.A."/>
            <person name="Koch K."/>
            <person name="Bradshaw J."/>
            <person name="Heng-Moss T."/>
            <person name="Sarath G."/>
        </authorList>
    </citation>
    <scope>NUCLEOTIDE SEQUENCE</scope>
</reference>
<dbReference type="GO" id="GO:0071897">
    <property type="term" value="P:DNA biosynthetic process"/>
    <property type="evidence" value="ECO:0007669"/>
    <property type="project" value="UniProtKB-ARBA"/>
</dbReference>
<dbReference type="CDD" id="cd00303">
    <property type="entry name" value="retropepsin_like"/>
    <property type="match status" value="1"/>
</dbReference>
<dbReference type="InterPro" id="IPR036397">
    <property type="entry name" value="RNaseH_sf"/>
</dbReference>
<dbReference type="Gene3D" id="3.30.420.10">
    <property type="entry name" value="Ribonuclease H-like superfamily/Ribonuclease H"/>
    <property type="match status" value="1"/>
</dbReference>
<sequence length="1739" mass="198761">MYDKATSISRRGVIKGRLKRLYNFVQNFPESNGDINQVKIRRTTASDCWNEFQKIQQEIEQNAEDALAEESYRIEIEELYFNLIASCETLVEKMKLSNETNVDENELNQGSARQSTNVSCKSGSGTSNQASIVKLAALSVPEYSGDYKEWATFHDMFVALIHSNEALTDVQRFFYLKSALTGEAAKMIKSFETSAKNYTTAWDCLKERYNNKRILVKNHTKAIFDLKHVDQESSAKLRYFIDTLQGHRKALEALGYETKNWGPLLVHVILTKLDTATLREWETQAHKTEVSEVDELVEFLQKRFQILEAVEGVQRLNFKNDQKTHQSSSRSKKYDGMICQKTNLMHATTAKLKCYVCNESHPIYRCTTFLALSIPERKQKIDQLKICVVCLSKHAENKCKFKGCRKCGDKHNTLLHTTVNDDNNEPTVSTSINAHAAGNVEHTHVLLSTAIINIRGKSDETFCARALLDSGSQSNFITLELAQKLQLARKRVNFAITGIDGATNHAHFSVKTAVQSRTTAYKETLEFLVLPKITPNLPIKKIKLASSDLPNYVKLADPSYTEPGKIDVLIGAERFFEILKSGKYKSYENGPVFQETELGWVVAGIITEKTTANVYTFVTQTTNKENIDSLQTQLAKFWNLEEITTTNQHDKDEKRCVEHFENTVKRGEDGKFVIQLPVTKEVEKLGDSRVTAQKRFFSLENRLRRDHKLYEGYKEFISEYLQLGHMEVTPCNTNTNTKTQSYFMPHHAVCRDNSLTTKIRVVFDASCATNTGLSLNDVLLKGPAIQDELICIVSRFRTHKYVLSADIKQMYRQIWVSEKDKNLQKILWRFRPDDEIKEYRLKTVTYGTKPASYIATGCLKKLSDEYKTHYPVASEAIASDFYMDDLLSGAGSLAEAITLRNNLITILHSAGLQLRKWVSNKPQVLAGIVNVDNDPLRVLNLDNSPIKMLGLFWNPHNDTYQYKVNDPSQQITLITKRTILSNIATIFDPLGLIGPVVITAKIIIQKLWQKEINWDEQLPLPTLKEWEEYCKELVKIEQIVIPRQIIGCDDYVNIQVHGFADASTVAYGACVYLRATDRAGKHYTRLIIAKSRVAPLKTISLARLELCAAVLLVRLTQKIIPKLRLKIAQQYYWSDSTIVLAWINAPSSRWKTFVAHRVGEIHEVTASSHWRHVKSEDNPADIISRGCTPNKLQNDVLWWEGPPWINSNEDEWPQNMLEIKIAENEIPEKRKSDVVTTVAIDEISVIEKYSSLSKLLRVVAYVMRWKSRVVNKIQFTTRTITLDEFNDSKERIIKIVQQQHFKKEINCLKQSKNVSNKSKLRFWRPWLDNNNILRVGGRLNKAESICNDTRNPIILPEKSTFTKLIFEFEHRRLLHAGPQALLAGIREQYWPMNGRNIARKTVHKCVQCFRTKPIICQPICGDLPKDRVEPGRPFEVCGVDYAGPILVKSSLRRNAQPTKGYICVFICFVTKAVHLELVGDLSTNSFLAALRRFWSRRGLSKSIYSDNGTNFVGANRQLQELRDLFLSDQHNQRLQEVSNEVGVKWKFIPPRAPHFGGLWEAAVKSVKGHLRKILGNAMLTYEELYTVLVRIEACLNSRPITPLSSDPTDLKALTPGHFLIGSSLNCIPEADISTMSSNRLRRWQRTVQLTQQIWHRWRTEYLSQLQCRQKWIQSKGIDLKEGSMVVIKEDNIPPLQWRLGRVTRLLTGNDGVTRVAMVKTARGEVKRATRMLCLLPTDE</sequence>
<protein>
    <submittedName>
        <fullName evidence="3">Pro-Pol polyprotein</fullName>
    </submittedName>
</protein>
<dbReference type="InterPro" id="IPR040676">
    <property type="entry name" value="DUF5641"/>
</dbReference>
<proteinExistence type="predicted"/>
<dbReference type="InterPro" id="IPR012337">
    <property type="entry name" value="RNaseH-like_sf"/>
</dbReference>